<dbReference type="STRING" id="447689.BA195_11335"/>
<keyword evidence="1" id="KW-0472">Membrane</keyword>
<accession>A0A1B9XXQ3</accession>
<proteinExistence type="predicted"/>
<name>A0A1B9XXQ3_9FLAO</name>
<keyword evidence="1" id="KW-0812">Transmembrane</keyword>
<keyword evidence="3" id="KW-1185">Reference proteome</keyword>
<sequence>MNKERRVRIYLIIAFTIFFINLLNVDVANLSWESNSKHYINMLVAALVFTTIFILNKKNNNS</sequence>
<evidence type="ECO:0000313" key="2">
    <source>
        <dbReference type="EMBL" id="OCK42211.1"/>
    </source>
</evidence>
<feature type="transmembrane region" description="Helical" evidence="1">
    <location>
        <begin position="39"/>
        <end position="56"/>
    </location>
</feature>
<comment type="caution">
    <text evidence="2">The sequence shown here is derived from an EMBL/GenBank/DDBJ whole genome shotgun (WGS) entry which is preliminary data.</text>
</comment>
<reference evidence="2 3" key="1">
    <citation type="submission" date="2016-06" db="EMBL/GenBank/DDBJ databases">
        <title>Draft Genome Sequence of Tenacibaculum soleae UCD-KL19.</title>
        <authorList>
            <person name="Eisen J.A."/>
            <person name="Coil D.A."/>
            <person name="Lujan K.M."/>
        </authorList>
    </citation>
    <scope>NUCLEOTIDE SEQUENCE [LARGE SCALE GENOMIC DNA]</scope>
    <source>
        <strain evidence="2 3">UCD-KL19</strain>
    </source>
</reference>
<gene>
    <name evidence="2" type="ORF">BA195_11335</name>
</gene>
<keyword evidence="1" id="KW-1133">Transmembrane helix</keyword>
<evidence type="ECO:0000256" key="1">
    <source>
        <dbReference type="SAM" id="Phobius"/>
    </source>
</evidence>
<protein>
    <submittedName>
        <fullName evidence="2">Uncharacterized protein</fullName>
    </submittedName>
</protein>
<organism evidence="2 3">
    <name type="scientific">Tenacibaculum soleae</name>
    <dbReference type="NCBI Taxonomy" id="447689"/>
    <lineage>
        <taxon>Bacteria</taxon>
        <taxon>Pseudomonadati</taxon>
        <taxon>Bacteroidota</taxon>
        <taxon>Flavobacteriia</taxon>
        <taxon>Flavobacteriales</taxon>
        <taxon>Flavobacteriaceae</taxon>
        <taxon>Tenacibaculum</taxon>
    </lineage>
</organism>
<dbReference type="AlphaFoldDB" id="A0A1B9XXQ3"/>
<feature type="transmembrane region" description="Helical" evidence="1">
    <location>
        <begin position="7"/>
        <end position="27"/>
    </location>
</feature>
<dbReference type="EMBL" id="MAKX01000024">
    <property type="protein sequence ID" value="OCK42211.1"/>
    <property type="molecule type" value="Genomic_DNA"/>
</dbReference>
<dbReference type="Proteomes" id="UP000093186">
    <property type="component" value="Unassembled WGS sequence"/>
</dbReference>
<evidence type="ECO:0000313" key="3">
    <source>
        <dbReference type="Proteomes" id="UP000093186"/>
    </source>
</evidence>